<keyword evidence="4" id="KW-1185">Reference proteome</keyword>
<dbReference type="AlphaFoldDB" id="A0A937K0I2"/>
<protein>
    <submittedName>
        <fullName evidence="3">T9SS type A sorting domain-containing protein</fullName>
    </submittedName>
</protein>
<organism evidence="3 4">
    <name type="scientific">Fulvivirga sediminis</name>
    <dbReference type="NCBI Taxonomy" id="2803949"/>
    <lineage>
        <taxon>Bacteria</taxon>
        <taxon>Pseudomonadati</taxon>
        <taxon>Bacteroidota</taxon>
        <taxon>Cytophagia</taxon>
        <taxon>Cytophagales</taxon>
        <taxon>Fulvivirgaceae</taxon>
        <taxon>Fulvivirga</taxon>
    </lineage>
</organism>
<evidence type="ECO:0000313" key="3">
    <source>
        <dbReference type="EMBL" id="MBL3655587.1"/>
    </source>
</evidence>
<reference evidence="3" key="1">
    <citation type="submission" date="2021-01" db="EMBL/GenBank/DDBJ databases">
        <title>Fulvivirga kasyanovii gen. nov., sp nov., a novel member of the phylum Bacteroidetes isolated from seawater in a mussel farm.</title>
        <authorList>
            <person name="Zhao L.-H."/>
            <person name="Wang Z.-J."/>
        </authorList>
    </citation>
    <scope>NUCLEOTIDE SEQUENCE</scope>
    <source>
        <strain evidence="3">2943</strain>
    </source>
</reference>
<gene>
    <name evidence="3" type="ORF">JL102_05570</name>
</gene>
<feature type="chain" id="PRO_5037483147" evidence="1">
    <location>
        <begin position="25"/>
        <end position="648"/>
    </location>
</feature>
<evidence type="ECO:0000259" key="2">
    <source>
        <dbReference type="Pfam" id="PF18962"/>
    </source>
</evidence>
<dbReference type="EMBL" id="JAESIY010000002">
    <property type="protein sequence ID" value="MBL3655587.1"/>
    <property type="molecule type" value="Genomic_DNA"/>
</dbReference>
<evidence type="ECO:0000256" key="1">
    <source>
        <dbReference type="SAM" id="SignalP"/>
    </source>
</evidence>
<evidence type="ECO:0000313" key="4">
    <source>
        <dbReference type="Proteomes" id="UP000659388"/>
    </source>
</evidence>
<dbReference type="InterPro" id="IPR026444">
    <property type="entry name" value="Secre_tail"/>
</dbReference>
<dbReference type="RefSeq" id="WP_202243250.1">
    <property type="nucleotide sequence ID" value="NZ_JAESIY010000002.1"/>
</dbReference>
<feature type="domain" description="Secretion system C-terminal sorting" evidence="2">
    <location>
        <begin position="576"/>
        <end position="642"/>
    </location>
</feature>
<feature type="signal peptide" evidence="1">
    <location>
        <begin position="1"/>
        <end position="24"/>
    </location>
</feature>
<dbReference type="Pfam" id="PF18962">
    <property type="entry name" value="Por_Secre_tail"/>
    <property type="match status" value="1"/>
</dbReference>
<comment type="caution">
    <text evidence="3">The sequence shown here is derived from an EMBL/GenBank/DDBJ whole genome shotgun (WGS) entry which is preliminary data.</text>
</comment>
<proteinExistence type="predicted"/>
<keyword evidence="1" id="KW-0732">Signal</keyword>
<dbReference type="Proteomes" id="UP000659388">
    <property type="component" value="Unassembled WGS sequence"/>
</dbReference>
<accession>A0A937K0I2</accession>
<dbReference type="NCBIfam" id="TIGR04183">
    <property type="entry name" value="Por_Secre_tail"/>
    <property type="match status" value="1"/>
</dbReference>
<sequence length="648" mass="72620">MFKISGKVICLISLVTLCYQAVHAQISYFPLPEVSKPAVNKKSHSTARQQEDTPLNLPFWDDFSFSDNTPSDSLWYTNGVFVNNGMGVNPPSIGVATFDGLSGSGAPYSTNTNSFGITDTLASKPIDLSGLTVSDNVYLSFYYQYAGYGEAPEENDDISLLFKDVNGIWNTIWPAGEELTRDSLSFHQVVLKVDDEDYFYDQFQFQFIANGRQSGIFDIWNIDYVYMNKGRSLNAEDTSYPDRSISSQPYSLMGDYQAVPINHFSNEYFSDISFSLYNLDNPEDIDVDNLPRRQPYVYELYLDVVSYKDSLSSITKFDNSSDITNSILYPQETVSITAPVSELQLNEGDIDTASDSVFMDLELVINASDNLTSGEDVVGDYVPEVFSPIDFRHNDTTHVRLALKDYYAYDDGQAEAGAGLNFSGDFLAYKFTMPESVSDSITHIDMYFPYLGTSPIGRNIFLCVWDDNNGKPGTLRVKTSQSISNTGRNKFTRYSLGTKINISGTFYVGYLQNSNGKLGVGLDRNTDTGDKIYYNLDGTWLQNSLVSGSLMIRPVFGEFKGTTTGIEKPDIKNIKVYPNPSNGEYILEGNYQDINLTDIRGVRKDFLIEDISNEKHLLNINQLPAGIYILQIHSQNNTRSIKIFKQAQ</sequence>
<name>A0A937K0I2_9BACT</name>